<organism evidence="1 2">
    <name type="scientific">Aristolochia fimbriata</name>
    <name type="common">White veined hardy Dutchman's pipe vine</name>
    <dbReference type="NCBI Taxonomy" id="158543"/>
    <lineage>
        <taxon>Eukaryota</taxon>
        <taxon>Viridiplantae</taxon>
        <taxon>Streptophyta</taxon>
        <taxon>Embryophyta</taxon>
        <taxon>Tracheophyta</taxon>
        <taxon>Spermatophyta</taxon>
        <taxon>Magnoliopsida</taxon>
        <taxon>Magnoliidae</taxon>
        <taxon>Piperales</taxon>
        <taxon>Aristolochiaceae</taxon>
        <taxon>Aristolochia</taxon>
    </lineage>
</organism>
<protein>
    <submittedName>
        <fullName evidence="1">Uncharacterized protein</fullName>
    </submittedName>
</protein>
<dbReference type="Proteomes" id="UP000825729">
    <property type="component" value="Unassembled WGS sequence"/>
</dbReference>
<sequence>MGSCMEQTMNRLLNSSEGKPQSVRYQTAFEFRSQTKKESVRSEVLFLYVSGNCDGSEKKFWASSVLGGVLCCFGCSIHHAFSSAIENSLCREGGERVQLSRVRRQIKKGSDQPMFHLSGVCYIFPLFVP</sequence>
<evidence type="ECO:0000313" key="2">
    <source>
        <dbReference type="Proteomes" id="UP000825729"/>
    </source>
</evidence>
<keyword evidence="2" id="KW-1185">Reference proteome</keyword>
<comment type="caution">
    <text evidence="1">The sequence shown here is derived from an EMBL/GenBank/DDBJ whole genome shotgun (WGS) entry which is preliminary data.</text>
</comment>
<evidence type="ECO:0000313" key="1">
    <source>
        <dbReference type="EMBL" id="KAG9440401.1"/>
    </source>
</evidence>
<accession>A0AAV7DXS5</accession>
<dbReference type="AlphaFoldDB" id="A0AAV7DXS5"/>
<proteinExistence type="predicted"/>
<gene>
    <name evidence="1" type="ORF">H6P81_020566</name>
</gene>
<name>A0AAV7DXS5_ARIFI</name>
<reference evidence="1 2" key="1">
    <citation type="submission" date="2021-07" db="EMBL/GenBank/DDBJ databases">
        <title>The Aristolochia fimbriata genome: insights into angiosperm evolution, floral development and chemical biosynthesis.</title>
        <authorList>
            <person name="Jiao Y."/>
        </authorList>
    </citation>
    <scope>NUCLEOTIDE SEQUENCE [LARGE SCALE GENOMIC DNA]</scope>
    <source>
        <strain evidence="1">IBCAS-2021</strain>
        <tissue evidence="1">Leaf</tissue>
    </source>
</reference>
<dbReference type="EMBL" id="JAINDJ010000008">
    <property type="protein sequence ID" value="KAG9440401.1"/>
    <property type="molecule type" value="Genomic_DNA"/>
</dbReference>